<name>A0A4Y5ZUT5_9ENTR</name>
<dbReference type="AlphaFoldDB" id="A0A4Y5ZUT5"/>
<reference evidence="1 2" key="1">
    <citation type="submission" date="2019-06" db="EMBL/GenBank/DDBJ databases">
        <title>Whole genome sequencing of XDR Enterobacter.</title>
        <authorList>
            <person name="Gnana Soundari P."/>
            <person name="Vijayakumar R."/>
            <person name="Krishnan P."/>
        </authorList>
    </citation>
    <scope>NUCLEOTIDE SEQUENCE [LARGE SCALE GENOMIC DNA]</scope>
    <source>
        <strain evidence="1 2">C126</strain>
    </source>
</reference>
<evidence type="ECO:0000313" key="2">
    <source>
        <dbReference type="Proteomes" id="UP000318237"/>
    </source>
</evidence>
<sequence>MNWTLSGEPAKFRGKGLVGDEDFTRYNSVLETTRAKLAQVMESETAEGRARIEQAQAAQLQLRRAKPLSIRWRSRSQQSEKRAQNC</sequence>
<proteinExistence type="predicted"/>
<gene>
    <name evidence="1" type="ORF">EIN43_03360</name>
</gene>
<accession>A0A4Y5ZUT5</accession>
<protein>
    <submittedName>
        <fullName evidence="1">Uncharacterized protein</fullName>
    </submittedName>
</protein>
<dbReference type="Proteomes" id="UP000318237">
    <property type="component" value="Chromosome"/>
</dbReference>
<evidence type="ECO:0000313" key="1">
    <source>
        <dbReference type="EMBL" id="QDE47188.1"/>
    </source>
</evidence>
<organism evidence="1 2">
    <name type="scientific">Enterobacter hormaechei</name>
    <dbReference type="NCBI Taxonomy" id="158836"/>
    <lineage>
        <taxon>Bacteria</taxon>
        <taxon>Pseudomonadati</taxon>
        <taxon>Pseudomonadota</taxon>
        <taxon>Gammaproteobacteria</taxon>
        <taxon>Enterobacterales</taxon>
        <taxon>Enterobacteriaceae</taxon>
        <taxon>Enterobacter</taxon>
        <taxon>Enterobacter cloacae complex</taxon>
    </lineage>
</organism>
<dbReference type="EMBL" id="CP041054">
    <property type="protein sequence ID" value="QDE47188.1"/>
    <property type="molecule type" value="Genomic_DNA"/>
</dbReference>